<sequence length="193" mass="18985">MVPCSEGALVNAIDAANAAGGGTLILAPFCTYSLTSAHGGDGDGPSGLPNITSPISMTGLGTTITRDNEADPFRIIEVDGPSHEPSGQGQLTLTTITVRNGDAGDDVGGGIANFGGHVILTASTVRDNGADLGGGIYTDNALTLTASGVHDNTAATDGGGIYKNSGSVSLLASPIVHNSPNNCGANPPAVPDC</sequence>
<dbReference type="InterPro" id="IPR011050">
    <property type="entry name" value="Pectin_lyase_fold/virulence"/>
</dbReference>
<evidence type="ECO:0008006" key="3">
    <source>
        <dbReference type="Google" id="ProtNLM"/>
    </source>
</evidence>
<reference evidence="1 2" key="1">
    <citation type="submission" date="2016-09" db="EMBL/GenBank/DDBJ databases">
        <title>Complete genome sequencing of Streptomyces lydicus 103 and metabolic pathways analysis of antibiotic biosynthesis.</title>
        <authorList>
            <person name="Jia N."/>
            <person name="Ding M.-Z."/>
            <person name="Gao F."/>
            <person name="Yuan Y.-J."/>
        </authorList>
    </citation>
    <scope>NUCLEOTIDE SEQUENCE [LARGE SCALE GENOMIC DNA]</scope>
    <source>
        <strain evidence="1 2">103</strain>
    </source>
</reference>
<keyword evidence="2" id="KW-1185">Reference proteome</keyword>
<evidence type="ECO:0000313" key="2">
    <source>
        <dbReference type="Proteomes" id="UP000094094"/>
    </source>
</evidence>
<organism evidence="1 2">
    <name type="scientific">Streptomyces lydicus</name>
    <dbReference type="NCBI Taxonomy" id="47763"/>
    <lineage>
        <taxon>Bacteria</taxon>
        <taxon>Bacillati</taxon>
        <taxon>Actinomycetota</taxon>
        <taxon>Actinomycetes</taxon>
        <taxon>Kitasatosporales</taxon>
        <taxon>Streptomycetaceae</taxon>
        <taxon>Streptomyces</taxon>
    </lineage>
</organism>
<gene>
    <name evidence="1" type="ORF">SL103_32080</name>
</gene>
<accession>A0A1D7VXX9</accession>
<dbReference type="Gene3D" id="2.160.20.10">
    <property type="entry name" value="Single-stranded right-handed beta-helix, Pectin lyase-like"/>
    <property type="match status" value="1"/>
</dbReference>
<name>A0A1D7VXX9_9ACTN</name>
<evidence type="ECO:0000313" key="1">
    <source>
        <dbReference type="EMBL" id="AOP51626.1"/>
    </source>
</evidence>
<dbReference type="OrthoDB" id="3403180at2"/>
<protein>
    <recommendedName>
        <fullName evidence="3">Right handed beta helix domain-containing protein</fullName>
    </recommendedName>
</protein>
<dbReference type="SUPFAM" id="SSF51126">
    <property type="entry name" value="Pectin lyase-like"/>
    <property type="match status" value="1"/>
</dbReference>
<dbReference type="Proteomes" id="UP000094094">
    <property type="component" value="Chromosome"/>
</dbReference>
<dbReference type="InterPro" id="IPR012334">
    <property type="entry name" value="Pectin_lyas_fold"/>
</dbReference>
<proteinExistence type="predicted"/>
<dbReference type="KEGG" id="slc:SL103_32080"/>
<dbReference type="AlphaFoldDB" id="A0A1D7VXX9"/>
<dbReference type="EMBL" id="CP017157">
    <property type="protein sequence ID" value="AOP51626.1"/>
    <property type="molecule type" value="Genomic_DNA"/>
</dbReference>